<keyword evidence="3" id="KW-1185">Reference proteome</keyword>
<dbReference type="AlphaFoldDB" id="A0A8T2X8B2"/>
<proteinExistence type="predicted"/>
<evidence type="ECO:0000313" key="2">
    <source>
        <dbReference type="EMBL" id="KAH8489845.1"/>
    </source>
</evidence>
<dbReference type="EMBL" id="JACEGQ020000014">
    <property type="protein sequence ID" value="KAH8489845.1"/>
    <property type="molecule type" value="Genomic_DNA"/>
</dbReference>
<feature type="compositionally biased region" description="Basic and acidic residues" evidence="1">
    <location>
        <begin position="61"/>
        <end position="77"/>
    </location>
</feature>
<feature type="region of interest" description="Disordered" evidence="1">
    <location>
        <begin position="61"/>
        <end position="107"/>
    </location>
</feature>
<feature type="compositionally biased region" description="Basic and acidic residues" evidence="1">
    <location>
        <begin position="23"/>
        <end position="48"/>
    </location>
</feature>
<sequence length="127" mass="15076">MENSSTRNYEARRAPSDCWAESNSKETNYDQRRESKWNTRWGPDDKDTDGLCEKWIDCGRDGDIPFGKDERENDHYRPWRSNSSRVRGRRESPSSPNSNSKQTGSNIFLQPRTWGKYFNVFTWSWKV</sequence>
<organism evidence="2 3">
    <name type="scientific">Populus deltoides</name>
    <name type="common">Eastern poplar</name>
    <name type="synonym">Eastern cottonwood</name>
    <dbReference type="NCBI Taxonomy" id="3696"/>
    <lineage>
        <taxon>Eukaryota</taxon>
        <taxon>Viridiplantae</taxon>
        <taxon>Streptophyta</taxon>
        <taxon>Embryophyta</taxon>
        <taxon>Tracheophyta</taxon>
        <taxon>Spermatophyta</taxon>
        <taxon>Magnoliopsida</taxon>
        <taxon>eudicotyledons</taxon>
        <taxon>Gunneridae</taxon>
        <taxon>Pentapetalae</taxon>
        <taxon>rosids</taxon>
        <taxon>fabids</taxon>
        <taxon>Malpighiales</taxon>
        <taxon>Salicaceae</taxon>
        <taxon>Saliceae</taxon>
        <taxon>Populus</taxon>
    </lineage>
</organism>
<evidence type="ECO:0000256" key="1">
    <source>
        <dbReference type="SAM" id="MobiDB-lite"/>
    </source>
</evidence>
<feature type="region of interest" description="Disordered" evidence="1">
    <location>
        <begin position="1"/>
        <end position="48"/>
    </location>
</feature>
<dbReference type="PANTHER" id="PTHR47471:SF1">
    <property type="entry name" value="PROTEIN ESSENTIAL FOR POTEXVIRUS ACCUMULATION 1"/>
    <property type="match status" value="1"/>
</dbReference>
<gene>
    <name evidence="2" type="ORF">H0E87_025168</name>
</gene>
<reference evidence="2" key="1">
    <citation type="journal article" date="2021" name="J. Hered.">
        <title>Genome Assembly of Salicaceae Populus deltoides (Eastern Cottonwood) I-69 Based on Nanopore Sequencing and Hi-C Technologies.</title>
        <authorList>
            <person name="Bai S."/>
            <person name="Wu H."/>
            <person name="Zhang J."/>
            <person name="Pan Z."/>
            <person name="Zhao W."/>
            <person name="Li Z."/>
            <person name="Tong C."/>
        </authorList>
    </citation>
    <scope>NUCLEOTIDE SEQUENCE</scope>
    <source>
        <tissue evidence="2">Leaf</tissue>
    </source>
</reference>
<comment type="caution">
    <text evidence="2">The sequence shown here is derived from an EMBL/GenBank/DDBJ whole genome shotgun (WGS) entry which is preliminary data.</text>
</comment>
<dbReference type="PANTHER" id="PTHR47471">
    <property type="entry name" value="GYF DOMAIN-CONTAINING PROTEIN"/>
    <property type="match status" value="1"/>
</dbReference>
<evidence type="ECO:0000313" key="3">
    <source>
        <dbReference type="Proteomes" id="UP000807159"/>
    </source>
</evidence>
<accession>A0A8T2X8B2</accession>
<dbReference type="Proteomes" id="UP000807159">
    <property type="component" value="Chromosome 14"/>
</dbReference>
<name>A0A8T2X8B2_POPDE</name>
<protein>
    <submittedName>
        <fullName evidence="2">Uncharacterized protein</fullName>
    </submittedName>
</protein>